<sequence>MAAGGEEDTNCCTRCWTFCFPPRIFQNPKPEQNLKWRPSLPIGRMEDLRKPQAGGAEPRLCVLDQPRPLGPCYRCAVLLCPACDTLHCDPQYISHCILGHPDPPAAPHSQSQDPLWLRPPTYTSSISLM</sequence>
<organism evidence="2 3">
    <name type="scientific">Xenopus tropicalis</name>
    <name type="common">Western clawed frog</name>
    <name type="synonym">Silurana tropicalis</name>
    <dbReference type="NCBI Taxonomy" id="8364"/>
    <lineage>
        <taxon>Eukaryota</taxon>
        <taxon>Metazoa</taxon>
        <taxon>Chordata</taxon>
        <taxon>Craniata</taxon>
        <taxon>Vertebrata</taxon>
        <taxon>Euteleostomi</taxon>
        <taxon>Amphibia</taxon>
        <taxon>Batrachia</taxon>
        <taxon>Anura</taxon>
        <taxon>Pipoidea</taxon>
        <taxon>Pipidae</taxon>
        <taxon>Xenopodinae</taxon>
        <taxon>Xenopus</taxon>
        <taxon>Silurana</taxon>
    </lineage>
</organism>
<dbReference type="Xenbase" id="XB-GENE-29076911">
    <property type="gene designation" value="c2h17orf50"/>
</dbReference>
<dbReference type="RefSeq" id="XP_031753294.1">
    <property type="nucleotide sequence ID" value="XM_031897434.1"/>
</dbReference>
<proteinExistence type="predicted"/>
<dbReference type="Proteomes" id="UP000008143">
    <property type="component" value="Chromosome 2"/>
</dbReference>
<dbReference type="PANTHER" id="PTHR37878">
    <property type="entry name" value="HYPOTHETICAL PROTEIN LOC689039"/>
    <property type="match status" value="1"/>
</dbReference>
<evidence type="ECO:0000313" key="2">
    <source>
        <dbReference type="Proteomes" id="UP000008143"/>
    </source>
</evidence>
<dbReference type="PANTHER" id="PTHR37878:SF1">
    <property type="entry name" value="DUF4637 DOMAIN-CONTAINING PROTEIN"/>
    <property type="match status" value="1"/>
</dbReference>
<dbReference type="OrthoDB" id="9666283at2759"/>
<reference evidence="3" key="1">
    <citation type="submission" date="2025-08" db="UniProtKB">
        <authorList>
            <consortium name="RefSeq"/>
        </authorList>
    </citation>
    <scope>IDENTIFICATION</scope>
    <source>
        <strain evidence="3">Nigerian</strain>
        <tissue evidence="3">Liver and blood</tissue>
    </source>
</reference>
<dbReference type="AGR" id="Xenbase:XB-GENE-29076911"/>
<dbReference type="CTD" id="108645138"/>
<gene>
    <name evidence="3 4" type="primary">c2h17orf50</name>
</gene>
<accession>A0A8J1J5Z4</accession>
<evidence type="ECO:0000259" key="1">
    <source>
        <dbReference type="Pfam" id="PF15470"/>
    </source>
</evidence>
<protein>
    <submittedName>
        <fullName evidence="3">Uncharacterized protein C17orf50 homolog</fullName>
    </submittedName>
</protein>
<dbReference type="Pfam" id="PF15470">
    <property type="entry name" value="DUF4637"/>
    <property type="match status" value="1"/>
</dbReference>
<dbReference type="GeneID" id="108645138"/>
<evidence type="ECO:0000313" key="3">
    <source>
        <dbReference type="RefSeq" id="XP_031753294.1"/>
    </source>
</evidence>
<dbReference type="AlphaFoldDB" id="A0A8J1J5Z4"/>
<feature type="domain" description="DUF4637" evidence="1">
    <location>
        <begin position="61"/>
        <end position="100"/>
    </location>
</feature>
<evidence type="ECO:0000313" key="4">
    <source>
        <dbReference type="Xenbase" id="XB-GENE-29076911"/>
    </source>
</evidence>
<dbReference type="InterPro" id="IPR029174">
    <property type="entry name" value="DUF4637"/>
</dbReference>
<keyword evidence="2" id="KW-1185">Reference proteome</keyword>
<name>A0A8J1J5Z4_XENTR</name>
<dbReference type="KEGG" id="xtr:108645138"/>